<feature type="compositionally biased region" description="Polar residues" evidence="1">
    <location>
        <begin position="76"/>
        <end position="91"/>
    </location>
</feature>
<feature type="region of interest" description="Disordered" evidence="1">
    <location>
        <begin position="71"/>
        <end position="101"/>
    </location>
</feature>
<dbReference type="STRING" id="1034943.BN59_02462"/>
<keyword evidence="3" id="KW-1185">Reference proteome</keyword>
<dbReference type="EMBL" id="CCSB01000003">
    <property type="protein sequence ID" value="CDZ78155.1"/>
    <property type="molecule type" value="Genomic_DNA"/>
</dbReference>
<evidence type="ECO:0000313" key="3">
    <source>
        <dbReference type="Proteomes" id="UP000044071"/>
    </source>
</evidence>
<dbReference type="Proteomes" id="UP000044071">
    <property type="component" value="Unassembled WGS sequence"/>
</dbReference>
<dbReference type="AlphaFoldDB" id="A0A078KUM1"/>
<gene>
    <name evidence="2" type="ORF">BN59_02462</name>
</gene>
<accession>A0A078KUM1</accession>
<evidence type="ECO:0000256" key="1">
    <source>
        <dbReference type="SAM" id="MobiDB-lite"/>
    </source>
</evidence>
<reference evidence="2 3" key="1">
    <citation type="submission" date="2014-06" db="EMBL/GenBank/DDBJ databases">
        <authorList>
            <person name="Urmite Genomes Urmite Genomes"/>
        </authorList>
    </citation>
    <scope>NUCLEOTIDE SEQUENCE [LARGE SCALE GENOMIC DNA]</scope>
</reference>
<evidence type="ECO:0000313" key="2">
    <source>
        <dbReference type="EMBL" id="CDZ78155.1"/>
    </source>
</evidence>
<proteinExistence type="predicted"/>
<protein>
    <submittedName>
        <fullName evidence="2">Uncharacterized protein</fullName>
    </submittedName>
</protein>
<name>A0A078KUM1_9GAMM</name>
<sequence length="119" mass="13443">MTPGKELPKMIEKSQEEIEEVIALVESSNLREEIKPFVIGCINLASWIPKALVEHKITISNLKRLIFGKGAKTTRKQSPTIEKSEASNQASQEDKKFKGLGAYPTPRIPMLKRNCLFIY</sequence>
<organism evidence="2 3">
    <name type="scientific">Legionella massiliensis</name>
    <dbReference type="NCBI Taxonomy" id="1034943"/>
    <lineage>
        <taxon>Bacteria</taxon>
        <taxon>Pseudomonadati</taxon>
        <taxon>Pseudomonadota</taxon>
        <taxon>Gammaproteobacteria</taxon>
        <taxon>Legionellales</taxon>
        <taxon>Legionellaceae</taxon>
        <taxon>Legionella</taxon>
    </lineage>
</organism>